<dbReference type="KEGG" id="olu:OSTLU_27589"/>
<evidence type="ECO:0000256" key="1">
    <source>
        <dbReference type="ARBA" id="ARBA00009759"/>
    </source>
</evidence>
<feature type="chain" id="PRO_5002673106" evidence="2">
    <location>
        <begin position="20"/>
        <end position="61"/>
    </location>
</feature>
<sequence length="61" mass="6509">MLGSAAIMLAWVACGRVTAYFEADLNSWDTAGGALLVGISINLIHQNLISSRCRSEKRAGK</sequence>
<dbReference type="RefSeq" id="XP_001421317.1">
    <property type="nucleotide sequence ID" value="XM_001421280.1"/>
</dbReference>
<dbReference type="Gene3D" id="3.40.190.80">
    <property type="match status" value="1"/>
</dbReference>
<proteinExistence type="inferred from homology"/>
<feature type="signal peptide" evidence="2">
    <location>
        <begin position="1"/>
        <end position="19"/>
    </location>
</feature>
<protein>
    <submittedName>
        <fullName evidence="3">Uncharacterized protein</fullName>
    </submittedName>
</protein>
<gene>
    <name evidence="3" type="ORF">OSTLU_27589</name>
</gene>
<name>A4S7R3_OSTLU</name>
<comment type="similarity">
    <text evidence="1">Belongs to the inositol monophosphatase superfamily.</text>
</comment>
<dbReference type="AlphaFoldDB" id="A4S7R3"/>
<reference evidence="3 4" key="1">
    <citation type="journal article" date="2007" name="Proc. Natl. Acad. Sci. U.S.A.">
        <title>The tiny eukaryote Ostreococcus provides genomic insights into the paradox of plankton speciation.</title>
        <authorList>
            <person name="Palenik B."/>
            <person name="Grimwood J."/>
            <person name="Aerts A."/>
            <person name="Rouze P."/>
            <person name="Salamov A."/>
            <person name="Putnam N."/>
            <person name="Dupont C."/>
            <person name="Jorgensen R."/>
            <person name="Derelle E."/>
            <person name="Rombauts S."/>
            <person name="Zhou K."/>
            <person name="Otillar R."/>
            <person name="Merchant S.S."/>
            <person name="Podell S."/>
            <person name="Gaasterland T."/>
            <person name="Napoli C."/>
            <person name="Gendler K."/>
            <person name="Manuell A."/>
            <person name="Tai V."/>
            <person name="Vallon O."/>
            <person name="Piganeau G."/>
            <person name="Jancek S."/>
            <person name="Heijde M."/>
            <person name="Jabbari K."/>
            <person name="Bowler C."/>
            <person name="Lohr M."/>
            <person name="Robbens S."/>
            <person name="Werner G."/>
            <person name="Dubchak I."/>
            <person name="Pazour G.J."/>
            <person name="Ren Q."/>
            <person name="Paulsen I."/>
            <person name="Delwiche C."/>
            <person name="Schmutz J."/>
            <person name="Rokhsar D."/>
            <person name="Van de Peer Y."/>
            <person name="Moreau H."/>
            <person name="Grigoriev I.V."/>
        </authorList>
    </citation>
    <scope>NUCLEOTIDE SEQUENCE [LARGE SCALE GENOMIC DNA]</scope>
    <source>
        <strain evidence="3 4">CCE9901</strain>
    </source>
</reference>
<dbReference type="Pfam" id="PF00459">
    <property type="entry name" value="Inositol_P"/>
    <property type="match status" value="1"/>
</dbReference>
<dbReference type="GeneID" id="5005474"/>
<accession>A4S7R3</accession>
<evidence type="ECO:0000313" key="4">
    <source>
        <dbReference type="Proteomes" id="UP000001568"/>
    </source>
</evidence>
<evidence type="ECO:0000256" key="2">
    <source>
        <dbReference type="SAM" id="SignalP"/>
    </source>
</evidence>
<organism evidence="3 4">
    <name type="scientific">Ostreococcus lucimarinus (strain CCE9901)</name>
    <dbReference type="NCBI Taxonomy" id="436017"/>
    <lineage>
        <taxon>Eukaryota</taxon>
        <taxon>Viridiplantae</taxon>
        <taxon>Chlorophyta</taxon>
        <taxon>Mamiellophyceae</taxon>
        <taxon>Mamiellales</taxon>
        <taxon>Bathycoccaceae</taxon>
        <taxon>Ostreococcus</taxon>
    </lineage>
</organism>
<dbReference type="SUPFAM" id="SSF56655">
    <property type="entry name" value="Carbohydrate phosphatase"/>
    <property type="match status" value="1"/>
</dbReference>
<dbReference type="EMBL" id="CP000594">
    <property type="protein sequence ID" value="ABO99610.1"/>
    <property type="molecule type" value="Genomic_DNA"/>
</dbReference>
<dbReference type="OrthoDB" id="10254945at2759"/>
<dbReference type="Proteomes" id="UP000001568">
    <property type="component" value="Chromosome 14"/>
</dbReference>
<dbReference type="Gramene" id="ABO99610">
    <property type="protein sequence ID" value="ABO99610"/>
    <property type="gene ID" value="OSTLU_27589"/>
</dbReference>
<dbReference type="HOGENOM" id="CLU_2926815_0_0_1"/>
<keyword evidence="4" id="KW-1185">Reference proteome</keyword>
<dbReference type="STRING" id="436017.A4S7R3"/>
<evidence type="ECO:0000313" key="3">
    <source>
        <dbReference type="EMBL" id="ABO99610.1"/>
    </source>
</evidence>
<keyword evidence="2" id="KW-0732">Signal</keyword>
<dbReference type="InterPro" id="IPR000760">
    <property type="entry name" value="Inositol_monophosphatase-like"/>
</dbReference>